<accession>A0A2X3D9A4</accession>
<reference evidence="1 2" key="1">
    <citation type="submission" date="2018-06" db="EMBL/GenBank/DDBJ databases">
        <authorList>
            <consortium name="Pathogen Informatics"/>
            <person name="Doyle S."/>
        </authorList>
    </citation>
    <scope>NUCLEOTIDE SEQUENCE [LARGE SCALE GENOMIC DNA]</scope>
    <source>
        <strain evidence="1 2">NCTC9645</strain>
    </source>
</reference>
<dbReference type="EMBL" id="UASO01000004">
    <property type="protein sequence ID" value="SQC20891.1"/>
    <property type="molecule type" value="Genomic_DNA"/>
</dbReference>
<organism evidence="1 2">
    <name type="scientific">Klebsiella pneumoniae</name>
    <dbReference type="NCBI Taxonomy" id="573"/>
    <lineage>
        <taxon>Bacteria</taxon>
        <taxon>Pseudomonadati</taxon>
        <taxon>Pseudomonadota</taxon>
        <taxon>Gammaproteobacteria</taxon>
        <taxon>Enterobacterales</taxon>
        <taxon>Enterobacteriaceae</taxon>
        <taxon>Klebsiella/Raoultella group</taxon>
        <taxon>Klebsiella</taxon>
        <taxon>Klebsiella pneumoniae complex</taxon>
    </lineage>
</organism>
<evidence type="ECO:0000313" key="1">
    <source>
        <dbReference type="EMBL" id="SQC20891.1"/>
    </source>
</evidence>
<gene>
    <name evidence="1" type="ORF">NCTC9645_01874</name>
</gene>
<evidence type="ECO:0000313" key="2">
    <source>
        <dbReference type="Proteomes" id="UP000250675"/>
    </source>
</evidence>
<name>A0A2X3D9A4_KLEPN</name>
<protein>
    <submittedName>
        <fullName evidence="1">Uncharacterized protein</fullName>
    </submittedName>
</protein>
<dbReference type="AlphaFoldDB" id="A0A2X3D9A4"/>
<dbReference type="Proteomes" id="UP000250675">
    <property type="component" value="Unassembled WGS sequence"/>
</dbReference>
<sequence>MQITKSRLKTGMRAPTVTAGSLKNSRRVARTLMCMALW</sequence>
<proteinExistence type="predicted"/>